<dbReference type="Pfam" id="PF01471">
    <property type="entry name" value="PG_binding_1"/>
    <property type="match status" value="1"/>
</dbReference>
<protein>
    <submittedName>
        <fullName evidence="2">Peptidoglycan-binding protein</fullName>
    </submittedName>
</protein>
<reference evidence="2 3" key="1">
    <citation type="submission" date="2019-09" db="EMBL/GenBank/DDBJ databases">
        <title>Isolation and identification of active actinomycetes.</title>
        <authorList>
            <person name="Yu Z."/>
            <person name="Han C."/>
            <person name="Yu B."/>
        </authorList>
    </citation>
    <scope>NUCLEOTIDE SEQUENCE [LARGE SCALE GENOMIC DNA]</scope>
    <source>
        <strain evidence="2 3">NEAU-H2</strain>
    </source>
</reference>
<dbReference type="Proteomes" id="UP000442990">
    <property type="component" value="Unassembled WGS sequence"/>
</dbReference>
<dbReference type="SUPFAM" id="SSF47090">
    <property type="entry name" value="PGBD-like"/>
    <property type="match status" value="1"/>
</dbReference>
<evidence type="ECO:0000313" key="2">
    <source>
        <dbReference type="EMBL" id="KAB1989020.1"/>
    </source>
</evidence>
<dbReference type="AlphaFoldDB" id="A0A7J5DK03"/>
<proteinExistence type="predicted"/>
<keyword evidence="3" id="KW-1185">Reference proteome</keyword>
<sequence>MPHRSTAPLLHCSTAPLLHCSTAPLLHCSTAHPRRCAMSAHSRLTHGGILMSFNSTILKGGIAAAMTGAALMSIATSAGASTNASYIGSGYPNSGAAVWCVQHNINYWLVTSGSDAPTTGEDSKFGTATKAAIREFQGEMGLPQDGVVGPKTGNAIMSHGDPYYTGSNMPNDAWHQGTRSAYCYSYIPTSW</sequence>
<evidence type="ECO:0000259" key="1">
    <source>
        <dbReference type="Pfam" id="PF01471"/>
    </source>
</evidence>
<feature type="domain" description="Peptidoglycan binding-like" evidence="1">
    <location>
        <begin position="108"/>
        <end position="155"/>
    </location>
</feature>
<name>A0A7J5DK03_9ACTN</name>
<organism evidence="2 3">
    <name type="scientific">Streptomyces triticiradicis</name>
    <dbReference type="NCBI Taxonomy" id="2651189"/>
    <lineage>
        <taxon>Bacteria</taxon>
        <taxon>Bacillati</taxon>
        <taxon>Actinomycetota</taxon>
        <taxon>Actinomycetes</taxon>
        <taxon>Kitasatosporales</taxon>
        <taxon>Streptomycetaceae</taxon>
        <taxon>Streptomyces</taxon>
    </lineage>
</organism>
<dbReference type="InterPro" id="IPR036365">
    <property type="entry name" value="PGBD-like_sf"/>
</dbReference>
<comment type="caution">
    <text evidence="2">The sequence shown here is derived from an EMBL/GenBank/DDBJ whole genome shotgun (WGS) entry which is preliminary data.</text>
</comment>
<dbReference type="EMBL" id="WBKG01000006">
    <property type="protein sequence ID" value="KAB1989020.1"/>
    <property type="molecule type" value="Genomic_DNA"/>
</dbReference>
<gene>
    <name evidence="2" type="ORF">F8144_10285</name>
</gene>
<dbReference type="Gene3D" id="1.10.101.10">
    <property type="entry name" value="PGBD-like superfamily/PGBD"/>
    <property type="match status" value="1"/>
</dbReference>
<dbReference type="InterPro" id="IPR036366">
    <property type="entry name" value="PGBDSf"/>
</dbReference>
<evidence type="ECO:0000313" key="3">
    <source>
        <dbReference type="Proteomes" id="UP000442990"/>
    </source>
</evidence>
<accession>A0A7J5DK03</accession>
<dbReference type="InterPro" id="IPR002477">
    <property type="entry name" value="Peptidoglycan-bd-like"/>
</dbReference>